<comment type="caution">
    <text evidence="2">The sequence shown here is derived from an EMBL/GenBank/DDBJ whole genome shotgun (WGS) entry which is preliminary data.</text>
</comment>
<feature type="region of interest" description="Disordered" evidence="1">
    <location>
        <begin position="1"/>
        <end position="38"/>
    </location>
</feature>
<reference evidence="2 3" key="1">
    <citation type="journal article" date="2015" name="Genome Biol. Evol.">
        <title>Comparative Genomics of a Bacterivorous Green Alga Reveals Evolutionary Causalities and Consequences of Phago-Mixotrophic Mode of Nutrition.</title>
        <authorList>
            <person name="Burns J.A."/>
            <person name="Paasch A."/>
            <person name="Narechania A."/>
            <person name="Kim E."/>
        </authorList>
    </citation>
    <scope>NUCLEOTIDE SEQUENCE [LARGE SCALE GENOMIC DNA]</scope>
    <source>
        <strain evidence="2 3">PLY_AMNH</strain>
    </source>
</reference>
<proteinExistence type="predicted"/>
<evidence type="ECO:0000313" key="3">
    <source>
        <dbReference type="Proteomes" id="UP001190700"/>
    </source>
</evidence>
<dbReference type="EMBL" id="LGRX02006363">
    <property type="protein sequence ID" value="KAK3276839.1"/>
    <property type="molecule type" value="Genomic_DNA"/>
</dbReference>
<name>A0AAE0GEP2_9CHLO</name>
<accession>A0AAE0GEP2</accession>
<dbReference type="AlphaFoldDB" id="A0AAE0GEP2"/>
<organism evidence="2 3">
    <name type="scientific">Cymbomonas tetramitiformis</name>
    <dbReference type="NCBI Taxonomy" id="36881"/>
    <lineage>
        <taxon>Eukaryota</taxon>
        <taxon>Viridiplantae</taxon>
        <taxon>Chlorophyta</taxon>
        <taxon>Pyramimonadophyceae</taxon>
        <taxon>Pyramimonadales</taxon>
        <taxon>Pyramimonadaceae</taxon>
        <taxon>Cymbomonas</taxon>
    </lineage>
</organism>
<evidence type="ECO:0000256" key="1">
    <source>
        <dbReference type="SAM" id="MobiDB-lite"/>
    </source>
</evidence>
<dbReference type="Proteomes" id="UP001190700">
    <property type="component" value="Unassembled WGS sequence"/>
</dbReference>
<evidence type="ECO:0000313" key="2">
    <source>
        <dbReference type="EMBL" id="KAK3276839.1"/>
    </source>
</evidence>
<keyword evidence="3" id="KW-1185">Reference proteome</keyword>
<sequence>MQKHQKYISHDGPPRRVRYFGPRCAGPTPSTRAAPVPPLSSTLPAAVLPHATSKAAALDGLQNLDDDMFPPTT</sequence>
<gene>
    <name evidence="2" type="ORF">CYMTET_15116</name>
</gene>
<protein>
    <submittedName>
        <fullName evidence="2">Uncharacterized protein</fullName>
    </submittedName>
</protein>